<evidence type="ECO:0000256" key="3">
    <source>
        <dbReference type="ARBA" id="ARBA00022989"/>
    </source>
</evidence>
<accession>D1C7Z6</accession>
<feature type="domain" description="Sodium/calcium exchanger membrane region" evidence="6">
    <location>
        <begin position="33"/>
        <end position="174"/>
    </location>
</feature>
<dbReference type="OrthoDB" id="57558at2"/>
<evidence type="ECO:0000256" key="2">
    <source>
        <dbReference type="ARBA" id="ARBA00022692"/>
    </source>
</evidence>
<organism evidence="7 8">
    <name type="scientific">Sphaerobacter thermophilus (strain ATCC 49802 / DSM 20745 / KCCM 41009 / NCIMB 13125 / S 6022)</name>
    <dbReference type="NCBI Taxonomy" id="479434"/>
    <lineage>
        <taxon>Bacteria</taxon>
        <taxon>Pseudomonadati</taxon>
        <taxon>Thermomicrobiota</taxon>
        <taxon>Thermomicrobia</taxon>
        <taxon>Sphaerobacterales</taxon>
        <taxon>Sphaerobacterineae</taxon>
        <taxon>Sphaerobacteraceae</taxon>
        <taxon>Sphaerobacter</taxon>
    </lineage>
</organism>
<dbReference type="Pfam" id="PF01699">
    <property type="entry name" value="Na_Ca_ex"/>
    <property type="match status" value="2"/>
</dbReference>
<protein>
    <submittedName>
        <fullName evidence="7">Sodium/calcium exchanger membrane region</fullName>
    </submittedName>
</protein>
<dbReference type="EMBL" id="CP001823">
    <property type="protein sequence ID" value="ACZ39867.1"/>
    <property type="molecule type" value="Genomic_DNA"/>
</dbReference>
<sequence>MQRWYPLILAILALVPGIALELGVYHVSPPVAALILGIAIVGAAFLLSWAAEVIQLDISQGLALALLALIAILPEYIVDATFAWLAAKDPAYSHYAIANMTGANRLLVGVAWPLVIVLVWLRTRKTRVSLEPAHGLELIALLAATIYAFVLPIKGTLSLFDCAILVGIFVVYVLRLARMPAEEPHLVGPAATIGALPTRPRRLMVAGLGLLAAVAILLVAEPFAHALIETGTQIGVDEFLLVQWLAPLASEAPEFVVVSIFAWRGAASAALGALVSSKVNQWTLLVAMLPLIYSIGLGHPGALPLDGRQQHEILLTAAQSLFAVLLLLDLRLSLIGAGFLFGMFATQFVFADIRVEMSIAYLVAGAIVIFISRAHLGAAFRGARSAGQKH</sequence>
<dbReference type="InParanoid" id="D1C7Z6"/>
<feature type="transmembrane region" description="Helical" evidence="5">
    <location>
        <begin position="255"/>
        <end position="275"/>
    </location>
</feature>
<evidence type="ECO:0000259" key="6">
    <source>
        <dbReference type="Pfam" id="PF01699"/>
    </source>
</evidence>
<dbReference type="Proteomes" id="UP000002027">
    <property type="component" value="Chromosome 1"/>
</dbReference>
<feature type="transmembrane region" description="Helical" evidence="5">
    <location>
        <begin position="203"/>
        <end position="220"/>
    </location>
</feature>
<dbReference type="InterPro" id="IPR004837">
    <property type="entry name" value="NaCa_Exmemb"/>
</dbReference>
<evidence type="ECO:0000256" key="4">
    <source>
        <dbReference type="ARBA" id="ARBA00023136"/>
    </source>
</evidence>
<evidence type="ECO:0000313" key="8">
    <source>
        <dbReference type="Proteomes" id="UP000002027"/>
    </source>
</evidence>
<keyword evidence="2 5" id="KW-0812">Transmembrane</keyword>
<dbReference type="GO" id="GO:0055085">
    <property type="term" value="P:transmembrane transport"/>
    <property type="evidence" value="ECO:0007669"/>
    <property type="project" value="InterPro"/>
</dbReference>
<evidence type="ECO:0000256" key="1">
    <source>
        <dbReference type="ARBA" id="ARBA00004141"/>
    </source>
</evidence>
<feature type="transmembrane region" description="Helical" evidence="5">
    <location>
        <begin position="157"/>
        <end position="174"/>
    </location>
</feature>
<dbReference type="eggNOG" id="COG0530">
    <property type="taxonomic scope" value="Bacteria"/>
</dbReference>
<reference evidence="7 8" key="2">
    <citation type="journal article" date="2010" name="Stand. Genomic Sci.">
        <title>Complete genome sequence of Desulfohalobium retbaense type strain (HR(100)).</title>
        <authorList>
            <person name="Spring S."/>
            <person name="Nolan M."/>
            <person name="Lapidus A."/>
            <person name="Glavina Del Rio T."/>
            <person name="Copeland A."/>
            <person name="Tice H."/>
            <person name="Cheng J.F."/>
            <person name="Lucas S."/>
            <person name="Land M."/>
            <person name="Chen F."/>
            <person name="Bruce D."/>
            <person name="Goodwin L."/>
            <person name="Pitluck S."/>
            <person name="Ivanova N."/>
            <person name="Mavromatis K."/>
            <person name="Mikhailova N."/>
            <person name="Pati A."/>
            <person name="Chen A."/>
            <person name="Palaniappan K."/>
            <person name="Hauser L."/>
            <person name="Chang Y.J."/>
            <person name="Jeffries C.D."/>
            <person name="Munk C."/>
            <person name="Kiss H."/>
            <person name="Chain P."/>
            <person name="Han C."/>
            <person name="Brettin T."/>
            <person name="Detter J.C."/>
            <person name="Schuler E."/>
            <person name="Goker M."/>
            <person name="Rohde M."/>
            <person name="Bristow J."/>
            <person name="Eisen J.A."/>
            <person name="Markowitz V."/>
            <person name="Hugenholtz P."/>
            <person name="Kyrpides N.C."/>
            <person name="Klenk H.P."/>
        </authorList>
    </citation>
    <scope>NUCLEOTIDE SEQUENCE [LARGE SCALE GENOMIC DNA]</scope>
    <source>
        <strain evidence="8">ATCC 49802 / DSM 20745 / S 6022</strain>
    </source>
</reference>
<dbReference type="AlphaFoldDB" id="D1C7Z6"/>
<dbReference type="STRING" id="479434.Sthe_2452"/>
<feature type="domain" description="Sodium/calcium exchanger membrane region" evidence="6">
    <location>
        <begin position="207"/>
        <end position="350"/>
    </location>
</feature>
<feature type="transmembrane region" description="Helical" evidence="5">
    <location>
        <begin position="62"/>
        <end position="86"/>
    </location>
</feature>
<feature type="transmembrane region" description="Helical" evidence="5">
    <location>
        <begin position="29"/>
        <end position="50"/>
    </location>
</feature>
<dbReference type="GO" id="GO:0016020">
    <property type="term" value="C:membrane"/>
    <property type="evidence" value="ECO:0007669"/>
    <property type="project" value="UniProtKB-SubCell"/>
</dbReference>
<feature type="transmembrane region" description="Helical" evidence="5">
    <location>
        <begin position="106"/>
        <end position="123"/>
    </location>
</feature>
<dbReference type="Gene3D" id="1.20.1420.30">
    <property type="entry name" value="NCX, central ion-binding region"/>
    <property type="match status" value="2"/>
</dbReference>
<keyword evidence="4 5" id="KW-0472">Membrane</keyword>
<feature type="transmembrane region" description="Helical" evidence="5">
    <location>
        <begin position="359"/>
        <end position="380"/>
    </location>
</feature>
<proteinExistence type="predicted"/>
<evidence type="ECO:0000313" key="7">
    <source>
        <dbReference type="EMBL" id="ACZ39867.1"/>
    </source>
</evidence>
<dbReference type="RefSeq" id="WP_012872907.1">
    <property type="nucleotide sequence ID" value="NC_013523.1"/>
</dbReference>
<feature type="transmembrane region" description="Helical" evidence="5">
    <location>
        <begin position="135"/>
        <end position="151"/>
    </location>
</feature>
<evidence type="ECO:0000256" key="5">
    <source>
        <dbReference type="SAM" id="Phobius"/>
    </source>
</evidence>
<dbReference type="InterPro" id="IPR044880">
    <property type="entry name" value="NCX_ion-bd_dom_sf"/>
</dbReference>
<gene>
    <name evidence="7" type="ordered locus">Sthe_2452</name>
</gene>
<reference evidence="8" key="1">
    <citation type="submission" date="2009-11" db="EMBL/GenBank/DDBJ databases">
        <title>The complete chromosome 1 of Sphaerobacter thermophilus DSM 20745.</title>
        <authorList>
            <person name="Lucas S."/>
            <person name="Copeland A."/>
            <person name="Lapidus A."/>
            <person name="Glavina del Rio T."/>
            <person name="Dalin E."/>
            <person name="Tice H."/>
            <person name="Bruce D."/>
            <person name="Goodwin L."/>
            <person name="Pitluck S."/>
            <person name="Kyrpides N."/>
            <person name="Mavromatis K."/>
            <person name="Ivanova N."/>
            <person name="Mikhailova N."/>
            <person name="LaButti K.M."/>
            <person name="Clum A."/>
            <person name="Sun H.I."/>
            <person name="Brettin T."/>
            <person name="Detter J.C."/>
            <person name="Han C."/>
            <person name="Larimer F."/>
            <person name="Land M."/>
            <person name="Hauser L."/>
            <person name="Markowitz V."/>
            <person name="Cheng J.F."/>
            <person name="Hugenholtz P."/>
            <person name="Woyke T."/>
            <person name="Wu D."/>
            <person name="Steenblock K."/>
            <person name="Schneider S."/>
            <person name="Pukall R."/>
            <person name="Goeker M."/>
            <person name="Klenk H.P."/>
            <person name="Eisen J.A."/>
        </authorList>
    </citation>
    <scope>NUCLEOTIDE SEQUENCE [LARGE SCALE GENOMIC DNA]</scope>
    <source>
        <strain evidence="8">ATCC 49802 / DSM 20745 / S 6022</strain>
    </source>
</reference>
<dbReference type="HOGENOM" id="CLU_050651_0_0_0"/>
<keyword evidence="8" id="KW-1185">Reference proteome</keyword>
<name>D1C7Z6_SPHTD</name>
<comment type="subcellular location">
    <subcellularLocation>
        <location evidence="1">Membrane</location>
        <topology evidence="1">Multi-pass membrane protein</topology>
    </subcellularLocation>
</comment>
<keyword evidence="3 5" id="KW-1133">Transmembrane helix</keyword>
<dbReference type="KEGG" id="sti:Sthe_2452"/>
<feature type="transmembrane region" description="Helical" evidence="5">
    <location>
        <begin position="282"/>
        <end position="299"/>
    </location>
</feature>